<keyword evidence="5 7" id="KW-0411">Iron-sulfur</keyword>
<dbReference type="PANTHER" id="PTHR30454:SF0">
    <property type="entry name" value="4-HYDROXY-3-METHYLBUT-2-EN-1-YL DIPHOSPHATE SYNTHASE (FERREDOXIN), CHLOROPLASTIC"/>
    <property type="match status" value="1"/>
</dbReference>
<feature type="binding site" evidence="7">
    <location>
        <position position="276"/>
    </location>
    <ligand>
        <name>[4Fe-4S] cluster</name>
        <dbReference type="ChEBI" id="CHEBI:49883"/>
    </ligand>
</feature>
<keyword evidence="6 7" id="KW-0414">Isoprene biosynthesis</keyword>
<feature type="domain" description="IspG C-terminal" evidence="9">
    <location>
        <begin position="271"/>
        <end position="356"/>
    </location>
</feature>
<dbReference type="FunFam" id="3.20.20.20:FF:000001">
    <property type="entry name" value="4-hydroxy-3-methylbut-2-en-1-yl diphosphate synthase (flavodoxin)"/>
    <property type="match status" value="1"/>
</dbReference>
<keyword evidence="3 7" id="KW-0560">Oxidoreductase</keyword>
<dbReference type="GO" id="GO:0046429">
    <property type="term" value="F:4-hydroxy-3-methylbut-2-en-1-yl diphosphate synthase activity (ferredoxin)"/>
    <property type="evidence" value="ECO:0007669"/>
    <property type="project" value="UniProtKB-UniRule"/>
</dbReference>
<dbReference type="GO" id="GO:0019288">
    <property type="term" value="P:isopentenyl diphosphate biosynthetic process, methylerythritol 4-phosphate pathway"/>
    <property type="evidence" value="ECO:0007669"/>
    <property type="project" value="UniProtKB-UniRule"/>
</dbReference>
<dbReference type="GO" id="GO:0005506">
    <property type="term" value="F:iron ion binding"/>
    <property type="evidence" value="ECO:0007669"/>
    <property type="project" value="InterPro"/>
</dbReference>
<dbReference type="EC" id="1.17.7.3" evidence="7"/>
<comment type="function">
    <text evidence="7">Converts 2C-methyl-D-erythritol 2,4-cyclodiphosphate (ME-2,4cPP) into 1-hydroxy-2-methyl-2-(E)-butenyl 4-diphosphate.</text>
</comment>
<dbReference type="SUPFAM" id="SSF51717">
    <property type="entry name" value="Dihydropteroate synthetase-like"/>
    <property type="match status" value="1"/>
</dbReference>
<feature type="binding site" evidence="7">
    <location>
        <position position="308"/>
    </location>
    <ligand>
        <name>[4Fe-4S] cluster</name>
        <dbReference type="ChEBI" id="CHEBI:49883"/>
    </ligand>
</feature>
<evidence type="ECO:0000313" key="11">
    <source>
        <dbReference type="Proteomes" id="UP000177230"/>
    </source>
</evidence>
<dbReference type="InterPro" id="IPR045854">
    <property type="entry name" value="NO2/SO3_Rdtase_4Fe4S_sf"/>
</dbReference>
<evidence type="ECO:0000256" key="1">
    <source>
        <dbReference type="ARBA" id="ARBA00022485"/>
    </source>
</evidence>
<dbReference type="SUPFAM" id="SSF56014">
    <property type="entry name" value="Nitrite and sulphite reductase 4Fe-4S domain-like"/>
    <property type="match status" value="1"/>
</dbReference>
<evidence type="ECO:0000256" key="2">
    <source>
        <dbReference type="ARBA" id="ARBA00022723"/>
    </source>
</evidence>
<evidence type="ECO:0000313" key="10">
    <source>
        <dbReference type="EMBL" id="OGF14328.1"/>
    </source>
</evidence>
<dbReference type="InterPro" id="IPR058579">
    <property type="entry name" value="IspG_C"/>
</dbReference>
<sequence length="359" mass="37818">MKSTGLINTYPRRRSQPVKVGNLVIGGSAPVSIQSMTNTDPCDIRATLIQIKKLEKAGCQIVRLAVPDKKSATALARTRQGTKMPLVADIHFDHRLALMALDAGVDKLRINPGNIGSKDKIRQVVKAAAGKKVPIRIGVNAGSLEKDILARDGHPTARGMVDSALRHIQILEDLGFDDIVISLKGSDVPMTIEAYRKISPMVPYPLHLGITEAGTPAAGAIRSAVGIGTLLAEGIGDTVRVSLSGDPVKEIPVAREIVQSLGLGTFGPVVHACPTCGRCKIDVAGIAAQVEQRIAGIKKPLKIAVMGCAVNGPGEAREADLGIAGGDGLGLLFQKGRIISKVKEKDMVSQLVTLAKKMK</sequence>
<dbReference type="EMBL" id="MFFM01000003">
    <property type="protein sequence ID" value="OGF14328.1"/>
    <property type="molecule type" value="Genomic_DNA"/>
</dbReference>
<evidence type="ECO:0000256" key="5">
    <source>
        <dbReference type="ARBA" id="ARBA00023014"/>
    </source>
</evidence>
<comment type="caution">
    <text evidence="10">The sequence shown here is derived from an EMBL/GenBank/DDBJ whole genome shotgun (WGS) entry which is preliminary data.</text>
</comment>
<evidence type="ECO:0000259" key="9">
    <source>
        <dbReference type="Pfam" id="PF26540"/>
    </source>
</evidence>
<evidence type="ECO:0000256" key="3">
    <source>
        <dbReference type="ARBA" id="ARBA00023002"/>
    </source>
</evidence>
<dbReference type="AlphaFoldDB" id="A0A1F5RIT9"/>
<evidence type="ECO:0000256" key="6">
    <source>
        <dbReference type="ARBA" id="ARBA00023229"/>
    </source>
</evidence>
<dbReference type="GO" id="GO:0141197">
    <property type="term" value="F:4-hydroxy-3-methylbut-2-enyl-diphosphate synthase activity (flavodoxin)"/>
    <property type="evidence" value="ECO:0007669"/>
    <property type="project" value="UniProtKB-EC"/>
</dbReference>
<comment type="similarity">
    <text evidence="7">Belongs to the IspG family.</text>
</comment>
<gene>
    <name evidence="7" type="primary">ispG</name>
    <name evidence="10" type="ORF">A2024_10065</name>
</gene>
<feature type="binding site" evidence="7">
    <location>
        <position position="315"/>
    </location>
    <ligand>
        <name>[4Fe-4S] cluster</name>
        <dbReference type="ChEBI" id="CHEBI:49883"/>
    </ligand>
</feature>
<dbReference type="Pfam" id="PF04551">
    <property type="entry name" value="GcpE"/>
    <property type="match status" value="1"/>
</dbReference>
<dbReference type="PANTHER" id="PTHR30454">
    <property type="entry name" value="4-HYDROXY-3-METHYLBUT-2-EN-1-YL DIPHOSPHATE SYNTHASE"/>
    <property type="match status" value="1"/>
</dbReference>
<dbReference type="GO" id="GO:0051539">
    <property type="term" value="F:4 iron, 4 sulfur cluster binding"/>
    <property type="evidence" value="ECO:0007669"/>
    <property type="project" value="UniProtKB-UniRule"/>
</dbReference>
<organism evidence="10 11">
    <name type="scientific">Candidatus Edwardsbacteria bacterium GWF2_54_11</name>
    <dbReference type="NCBI Taxonomy" id="1817851"/>
    <lineage>
        <taxon>Bacteria</taxon>
        <taxon>Candidatus Edwardsiibacteriota</taxon>
    </lineage>
</organism>
<dbReference type="Proteomes" id="UP000177230">
    <property type="component" value="Unassembled WGS sequence"/>
</dbReference>
<dbReference type="HAMAP" id="MF_00159">
    <property type="entry name" value="IspG"/>
    <property type="match status" value="1"/>
</dbReference>
<dbReference type="GO" id="GO:0016114">
    <property type="term" value="P:terpenoid biosynthetic process"/>
    <property type="evidence" value="ECO:0007669"/>
    <property type="project" value="InterPro"/>
</dbReference>
<keyword evidence="1 7" id="KW-0004">4Fe-4S</keyword>
<protein>
    <recommendedName>
        <fullName evidence="7">4-hydroxy-3-methylbut-2-en-1-yl diphosphate synthase (flavodoxin)</fullName>
        <ecNumber evidence="7">1.17.7.3</ecNumber>
    </recommendedName>
    <alternativeName>
        <fullName evidence="7">1-hydroxy-2-methyl-2-(E)-butenyl 4-diphosphate synthase</fullName>
    </alternativeName>
</protein>
<dbReference type="InterPro" id="IPR016425">
    <property type="entry name" value="IspG_bac"/>
</dbReference>
<dbReference type="UniPathway" id="UPA00056">
    <property type="reaction ID" value="UER00096"/>
</dbReference>
<dbReference type="PIRSF" id="PIRSF004640">
    <property type="entry name" value="IspG"/>
    <property type="match status" value="1"/>
</dbReference>
<dbReference type="NCBIfam" id="NF001540">
    <property type="entry name" value="PRK00366.1"/>
    <property type="match status" value="1"/>
</dbReference>
<accession>A0A1F5RIT9</accession>
<feature type="binding site" evidence="7">
    <location>
        <position position="273"/>
    </location>
    <ligand>
        <name>[4Fe-4S] cluster</name>
        <dbReference type="ChEBI" id="CHEBI:49883"/>
    </ligand>
</feature>
<name>A0A1F5RIT9_9BACT</name>
<comment type="pathway">
    <text evidence="7">Isoprenoid biosynthesis; isopentenyl diphosphate biosynthesis via DXP pathway; isopentenyl diphosphate from 1-deoxy-D-xylulose 5-phosphate: step 5/6.</text>
</comment>
<evidence type="ECO:0000259" key="8">
    <source>
        <dbReference type="Pfam" id="PF04551"/>
    </source>
</evidence>
<dbReference type="NCBIfam" id="TIGR00612">
    <property type="entry name" value="ispG_gcpE"/>
    <property type="match status" value="1"/>
</dbReference>
<evidence type="ECO:0000256" key="7">
    <source>
        <dbReference type="HAMAP-Rule" id="MF_00159"/>
    </source>
</evidence>
<keyword evidence="2 7" id="KW-0479">Metal-binding</keyword>
<dbReference type="InterPro" id="IPR058578">
    <property type="entry name" value="IspG_TIM"/>
</dbReference>
<comment type="catalytic activity">
    <reaction evidence="7">
        <text>(2E)-4-hydroxy-3-methylbut-2-enyl diphosphate + oxidized [flavodoxin] + H2O + 2 H(+) = 2-C-methyl-D-erythritol 2,4-cyclic diphosphate + reduced [flavodoxin]</text>
        <dbReference type="Rhea" id="RHEA:43604"/>
        <dbReference type="Rhea" id="RHEA-COMP:10622"/>
        <dbReference type="Rhea" id="RHEA-COMP:10623"/>
        <dbReference type="ChEBI" id="CHEBI:15377"/>
        <dbReference type="ChEBI" id="CHEBI:15378"/>
        <dbReference type="ChEBI" id="CHEBI:57618"/>
        <dbReference type="ChEBI" id="CHEBI:58210"/>
        <dbReference type="ChEBI" id="CHEBI:58483"/>
        <dbReference type="ChEBI" id="CHEBI:128753"/>
        <dbReference type="EC" id="1.17.7.3"/>
    </reaction>
</comment>
<dbReference type="InterPro" id="IPR004588">
    <property type="entry name" value="IspG_bac-typ"/>
</dbReference>
<reference evidence="10 11" key="1">
    <citation type="journal article" date="2016" name="Nat. Commun.">
        <title>Thousands of microbial genomes shed light on interconnected biogeochemical processes in an aquifer system.</title>
        <authorList>
            <person name="Anantharaman K."/>
            <person name="Brown C.T."/>
            <person name="Hug L.A."/>
            <person name="Sharon I."/>
            <person name="Castelle C.J."/>
            <person name="Probst A.J."/>
            <person name="Thomas B.C."/>
            <person name="Singh A."/>
            <person name="Wilkins M.J."/>
            <person name="Karaoz U."/>
            <person name="Brodie E.L."/>
            <person name="Williams K.H."/>
            <person name="Hubbard S.S."/>
            <person name="Banfield J.F."/>
        </authorList>
    </citation>
    <scope>NUCLEOTIDE SEQUENCE [LARGE SCALE GENOMIC DNA]</scope>
</reference>
<keyword evidence="4 7" id="KW-0408">Iron</keyword>
<comment type="cofactor">
    <cofactor evidence="7">
        <name>[4Fe-4S] cluster</name>
        <dbReference type="ChEBI" id="CHEBI:49883"/>
    </cofactor>
    <text evidence="7">Binds 1 [4Fe-4S] cluster.</text>
</comment>
<evidence type="ECO:0000256" key="4">
    <source>
        <dbReference type="ARBA" id="ARBA00023004"/>
    </source>
</evidence>
<proteinExistence type="inferred from homology"/>
<dbReference type="Gene3D" id="3.20.20.20">
    <property type="entry name" value="Dihydropteroate synthase-like"/>
    <property type="match status" value="1"/>
</dbReference>
<dbReference type="InterPro" id="IPR011005">
    <property type="entry name" value="Dihydropteroate_synth-like_sf"/>
</dbReference>
<dbReference type="Gene3D" id="3.30.413.10">
    <property type="entry name" value="Sulfite Reductase Hemoprotein, domain 1"/>
    <property type="match status" value="1"/>
</dbReference>
<feature type="domain" description="IspG TIM-barrel" evidence="8">
    <location>
        <begin position="16"/>
        <end position="254"/>
    </location>
</feature>
<dbReference type="Pfam" id="PF26540">
    <property type="entry name" value="GcpE_C"/>
    <property type="match status" value="1"/>
</dbReference>